<dbReference type="InterPro" id="IPR037069">
    <property type="entry name" value="AcylCoA_DH/ox_N_sf"/>
</dbReference>
<dbReference type="OrthoDB" id="7053515at2"/>
<dbReference type="Gene3D" id="2.40.110.10">
    <property type="entry name" value="Butyryl-CoA Dehydrogenase, subunit A, domain 2"/>
    <property type="match status" value="1"/>
</dbReference>
<dbReference type="Proteomes" id="UP000326287">
    <property type="component" value="Chromosome"/>
</dbReference>
<dbReference type="PANTHER" id="PTHR43884">
    <property type="entry name" value="ACYL-COA DEHYDROGENASE"/>
    <property type="match status" value="1"/>
</dbReference>
<evidence type="ECO:0000256" key="6">
    <source>
        <dbReference type="RuleBase" id="RU362125"/>
    </source>
</evidence>
<name>A0A5P9NMA1_9GAMM</name>
<evidence type="ECO:0000313" key="11">
    <source>
        <dbReference type="Proteomes" id="UP000326287"/>
    </source>
</evidence>
<organism evidence="10 11">
    <name type="scientific">Halioglobus maricola</name>
    <dbReference type="NCBI Taxonomy" id="2601894"/>
    <lineage>
        <taxon>Bacteria</taxon>
        <taxon>Pseudomonadati</taxon>
        <taxon>Pseudomonadota</taxon>
        <taxon>Gammaproteobacteria</taxon>
        <taxon>Cellvibrionales</taxon>
        <taxon>Halieaceae</taxon>
        <taxon>Halioglobus</taxon>
    </lineage>
</organism>
<reference evidence="10 11" key="1">
    <citation type="submission" date="2019-02" db="EMBL/GenBank/DDBJ databases">
        <authorList>
            <person name="Li S.-H."/>
        </authorList>
    </citation>
    <scope>NUCLEOTIDE SEQUENCE [LARGE SCALE GENOMIC DNA]</scope>
    <source>
        <strain evidence="10 11">IMCC14385</strain>
    </source>
</reference>
<dbReference type="InterPro" id="IPR036250">
    <property type="entry name" value="AcylCo_DH-like_C"/>
</dbReference>
<dbReference type="GO" id="GO:0050660">
    <property type="term" value="F:flavin adenine dinucleotide binding"/>
    <property type="evidence" value="ECO:0007669"/>
    <property type="project" value="InterPro"/>
</dbReference>
<dbReference type="InterPro" id="IPR009075">
    <property type="entry name" value="AcylCo_DH/oxidase_C"/>
</dbReference>
<feature type="domain" description="Acyl-CoA dehydrogenase/oxidase C-terminal" evidence="7">
    <location>
        <begin position="226"/>
        <end position="367"/>
    </location>
</feature>
<evidence type="ECO:0000313" key="10">
    <source>
        <dbReference type="EMBL" id="QFU76636.1"/>
    </source>
</evidence>
<evidence type="ECO:0000256" key="5">
    <source>
        <dbReference type="ARBA" id="ARBA00023002"/>
    </source>
</evidence>
<gene>
    <name evidence="10" type="ORF">EY643_13760</name>
</gene>
<dbReference type="InterPro" id="IPR013786">
    <property type="entry name" value="AcylCoA_DH/ox_N"/>
</dbReference>
<dbReference type="Pfam" id="PF00441">
    <property type="entry name" value="Acyl-CoA_dh_1"/>
    <property type="match status" value="1"/>
</dbReference>
<evidence type="ECO:0000259" key="9">
    <source>
        <dbReference type="Pfam" id="PF02771"/>
    </source>
</evidence>
<dbReference type="InterPro" id="IPR046373">
    <property type="entry name" value="Acyl-CoA_Oxase/DH_mid-dom_sf"/>
</dbReference>
<comment type="cofactor">
    <cofactor evidence="1 6">
        <name>FAD</name>
        <dbReference type="ChEBI" id="CHEBI:57692"/>
    </cofactor>
</comment>
<feature type="domain" description="Acyl-CoA oxidase/dehydrogenase middle" evidence="8">
    <location>
        <begin position="122"/>
        <end position="214"/>
    </location>
</feature>
<dbReference type="Gene3D" id="1.10.540.10">
    <property type="entry name" value="Acyl-CoA dehydrogenase/oxidase, N-terminal domain"/>
    <property type="match status" value="1"/>
</dbReference>
<dbReference type="RefSeq" id="WP_153239778.1">
    <property type="nucleotide sequence ID" value="NZ_CP036422.1"/>
</dbReference>
<evidence type="ECO:0000256" key="2">
    <source>
        <dbReference type="ARBA" id="ARBA00009347"/>
    </source>
</evidence>
<dbReference type="Pfam" id="PF02770">
    <property type="entry name" value="Acyl-CoA_dh_M"/>
    <property type="match status" value="1"/>
</dbReference>
<evidence type="ECO:0000256" key="4">
    <source>
        <dbReference type="ARBA" id="ARBA00022827"/>
    </source>
</evidence>
<keyword evidence="5 6" id="KW-0560">Oxidoreductase</keyword>
<feature type="domain" description="Acyl-CoA dehydrogenase/oxidase N-terminal" evidence="9">
    <location>
        <begin position="6"/>
        <end position="118"/>
    </location>
</feature>
<dbReference type="Pfam" id="PF02771">
    <property type="entry name" value="Acyl-CoA_dh_N"/>
    <property type="match status" value="1"/>
</dbReference>
<keyword evidence="3 6" id="KW-0285">Flavoprotein</keyword>
<accession>A0A5P9NMA1</accession>
<proteinExistence type="inferred from homology"/>
<protein>
    <submittedName>
        <fullName evidence="10">Pimeloyl-CoA dehydrogenase small subunit</fullName>
    </submittedName>
</protein>
<keyword evidence="4 6" id="KW-0274">FAD</keyword>
<dbReference type="EMBL" id="CP036422">
    <property type="protein sequence ID" value="QFU76636.1"/>
    <property type="molecule type" value="Genomic_DNA"/>
</dbReference>
<dbReference type="KEGG" id="halc:EY643_13760"/>
<evidence type="ECO:0000259" key="8">
    <source>
        <dbReference type="Pfam" id="PF02770"/>
    </source>
</evidence>
<dbReference type="InterPro" id="IPR009100">
    <property type="entry name" value="AcylCoA_DH/oxidase_NM_dom_sf"/>
</dbReference>
<evidence type="ECO:0000256" key="3">
    <source>
        <dbReference type="ARBA" id="ARBA00022630"/>
    </source>
</evidence>
<evidence type="ECO:0000256" key="1">
    <source>
        <dbReference type="ARBA" id="ARBA00001974"/>
    </source>
</evidence>
<dbReference type="GO" id="GO:0003995">
    <property type="term" value="F:acyl-CoA dehydrogenase activity"/>
    <property type="evidence" value="ECO:0007669"/>
    <property type="project" value="TreeGrafter"/>
</dbReference>
<keyword evidence="11" id="KW-1185">Reference proteome</keyword>
<dbReference type="Gene3D" id="1.20.140.10">
    <property type="entry name" value="Butyryl-CoA Dehydrogenase, subunit A, domain 3"/>
    <property type="match status" value="1"/>
</dbReference>
<dbReference type="PANTHER" id="PTHR43884:SF20">
    <property type="entry name" value="ACYL-COA DEHYDROGENASE FADE28"/>
    <property type="match status" value="1"/>
</dbReference>
<dbReference type="CDD" id="cd00567">
    <property type="entry name" value="ACAD"/>
    <property type="match status" value="1"/>
</dbReference>
<comment type="similarity">
    <text evidence="2 6">Belongs to the acyl-CoA dehydrogenase family.</text>
</comment>
<evidence type="ECO:0000259" key="7">
    <source>
        <dbReference type="Pfam" id="PF00441"/>
    </source>
</evidence>
<dbReference type="SUPFAM" id="SSF47203">
    <property type="entry name" value="Acyl-CoA dehydrogenase C-terminal domain-like"/>
    <property type="match status" value="1"/>
</dbReference>
<dbReference type="AlphaFoldDB" id="A0A5P9NMA1"/>
<sequence length="386" mass="41614">MNFNLTEEQTMIQDSVARFVQDNYAFDQRNATVALQHGFSAEHWQKFAELGWLSIPFAEEYGGFGGGPVDTMVIMQEFGRGLVSEPFLPTVLLFGGLLQAGANAELTNELIPQIIAGELQGSFAFVERQSRYSMSDVKTRARQDGVSWVLNGEKTVVLNGSAAQKLVVLARTSGEQSDESGLSLFLVDAFAEGVNTTAYRMTDGREAANITLDNVTAEAVIGGPGEGYSLMRPVVDRAMLAVAADALGAMESLNTQTLDYLKTRKQFGTHIGSFQALQHRMVDMFAACENTKSLLYRAVCALEAGDEDAQRSLLALKVMVGRAGRKIGGEGIQMHGGMGMTEELSVGSYVKRLMIANTLFGDADYQQQCFAALVNASEQPAAAVAA</sequence>
<dbReference type="InterPro" id="IPR006091">
    <property type="entry name" value="Acyl-CoA_Oxase/DH_mid-dom"/>
</dbReference>
<dbReference type="SUPFAM" id="SSF56645">
    <property type="entry name" value="Acyl-CoA dehydrogenase NM domain-like"/>
    <property type="match status" value="1"/>
</dbReference>